<comment type="similarity">
    <text evidence="2">Belongs to the ninjurin family.</text>
</comment>
<keyword evidence="4" id="KW-0130">Cell adhesion</keyword>
<name>A0A6P8WL55_DROAB</name>
<comment type="subcellular location">
    <subcellularLocation>
        <location evidence="1">Membrane</location>
        <topology evidence="1">Multi-pass membrane protein</topology>
    </subcellularLocation>
</comment>
<feature type="transmembrane region" description="Helical" evidence="8">
    <location>
        <begin position="161"/>
        <end position="186"/>
    </location>
</feature>
<evidence type="ECO:0000256" key="4">
    <source>
        <dbReference type="ARBA" id="ARBA00022889"/>
    </source>
</evidence>
<evidence type="ECO:0000256" key="3">
    <source>
        <dbReference type="ARBA" id="ARBA00022692"/>
    </source>
</evidence>
<organism evidence="9 10">
    <name type="scientific">Drosophila albomicans</name>
    <name type="common">Fruit fly</name>
    <dbReference type="NCBI Taxonomy" id="7291"/>
    <lineage>
        <taxon>Eukaryota</taxon>
        <taxon>Metazoa</taxon>
        <taxon>Ecdysozoa</taxon>
        <taxon>Arthropoda</taxon>
        <taxon>Hexapoda</taxon>
        <taxon>Insecta</taxon>
        <taxon>Pterygota</taxon>
        <taxon>Neoptera</taxon>
        <taxon>Endopterygota</taxon>
        <taxon>Diptera</taxon>
        <taxon>Brachycera</taxon>
        <taxon>Muscomorpha</taxon>
        <taxon>Ephydroidea</taxon>
        <taxon>Drosophilidae</taxon>
        <taxon>Drosophila</taxon>
    </lineage>
</organism>
<keyword evidence="5 8" id="KW-1133">Transmembrane helix</keyword>
<keyword evidence="3 8" id="KW-0812">Transmembrane</keyword>
<gene>
    <name evidence="10" type="primary">LOC117568109</name>
</gene>
<feature type="transmembrane region" description="Helical" evidence="8">
    <location>
        <begin position="206"/>
        <end position="225"/>
    </location>
</feature>
<dbReference type="Proteomes" id="UP000515160">
    <property type="component" value="Chromosome 3"/>
</dbReference>
<evidence type="ECO:0000256" key="8">
    <source>
        <dbReference type="SAM" id="Phobius"/>
    </source>
</evidence>
<keyword evidence="9" id="KW-1185">Reference proteome</keyword>
<dbReference type="AlphaFoldDB" id="A0A6P8WL55"/>
<evidence type="ECO:0000313" key="9">
    <source>
        <dbReference type="Proteomes" id="UP000515160"/>
    </source>
</evidence>
<evidence type="ECO:0000256" key="2">
    <source>
        <dbReference type="ARBA" id="ARBA00008141"/>
    </source>
</evidence>
<dbReference type="InterPro" id="IPR007007">
    <property type="entry name" value="Ninjurin"/>
</dbReference>
<dbReference type="PANTHER" id="PTHR12316">
    <property type="entry name" value="NINJURIN-RELATED"/>
    <property type="match status" value="1"/>
</dbReference>
<evidence type="ECO:0000256" key="6">
    <source>
        <dbReference type="ARBA" id="ARBA00023136"/>
    </source>
</evidence>
<evidence type="ECO:0000256" key="5">
    <source>
        <dbReference type="ARBA" id="ARBA00022989"/>
    </source>
</evidence>
<evidence type="ECO:0000256" key="7">
    <source>
        <dbReference type="SAM" id="MobiDB-lite"/>
    </source>
</evidence>
<dbReference type="GO" id="GO:0042246">
    <property type="term" value="P:tissue regeneration"/>
    <property type="evidence" value="ECO:0007669"/>
    <property type="project" value="InterPro"/>
</dbReference>
<dbReference type="PANTHER" id="PTHR12316:SF20">
    <property type="entry name" value="NINJURIN-A"/>
    <property type="match status" value="1"/>
</dbReference>
<dbReference type="GO" id="GO:0016020">
    <property type="term" value="C:membrane"/>
    <property type="evidence" value="ECO:0007669"/>
    <property type="project" value="UniProtKB-SubCell"/>
</dbReference>
<evidence type="ECO:0000313" key="10">
    <source>
        <dbReference type="RefSeq" id="XP_034104391.1"/>
    </source>
</evidence>
<evidence type="ECO:0000256" key="1">
    <source>
        <dbReference type="ARBA" id="ARBA00004141"/>
    </source>
</evidence>
<proteinExistence type="inferred from homology"/>
<dbReference type="OrthoDB" id="6114058at2759"/>
<dbReference type="RefSeq" id="XP_034104391.1">
    <property type="nucleotide sequence ID" value="XM_034248500.2"/>
</dbReference>
<sequence>MNNLKHITLQMDKMDADKLKNQGIHNEAIDDIDGRVRRIPRAVPETDDDENDDRPYTDGNNVGVDDGLLADDEKRGGSRGGSVVPFAKSPLPNGGPSRSFPYPGYNGNGFVNINGVQTPIPDVNTYQHKKTLAKGMMDLALLSANANQLRYVLETKQQHPYFYPSLLFISLSIIFQIAVGVGLIWISRYNIKNEKEICRANRINNYTVIGIFIVTVVNVLISAFTTA</sequence>
<keyword evidence="6 8" id="KW-0472">Membrane</keyword>
<dbReference type="GO" id="GO:0007155">
    <property type="term" value="P:cell adhesion"/>
    <property type="evidence" value="ECO:0007669"/>
    <property type="project" value="UniProtKB-KW"/>
</dbReference>
<protein>
    <submittedName>
        <fullName evidence="10">Ninjurin-A-like</fullName>
    </submittedName>
</protein>
<reference evidence="10" key="1">
    <citation type="submission" date="2025-08" db="UniProtKB">
        <authorList>
            <consortium name="RefSeq"/>
        </authorList>
    </citation>
    <scope>IDENTIFICATION</scope>
    <source>
        <strain evidence="10">15112-1751.03</strain>
        <tissue evidence="10">Whole Adult</tissue>
    </source>
</reference>
<dbReference type="GeneID" id="117568109"/>
<dbReference type="Pfam" id="PF04923">
    <property type="entry name" value="Ninjurin"/>
    <property type="match status" value="1"/>
</dbReference>
<feature type="region of interest" description="Disordered" evidence="7">
    <location>
        <begin position="35"/>
        <end position="100"/>
    </location>
</feature>
<accession>A0A6P8WL55</accession>